<feature type="region of interest" description="Disordered" evidence="3">
    <location>
        <begin position="1214"/>
        <end position="1338"/>
    </location>
</feature>
<feature type="compositionally biased region" description="Polar residues" evidence="3">
    <location>
        <begin position="1014"/>
        <end position="1027"/>
    </location>
</feature>
<evidence type="ECO:0000313" key="5">
    <source>
        <dbReference type="EMBL" id="KAL3393834.1"/>
    </source>
</evidence>
<feature type="region of interest" description="Disordered" evidence="3">
    <location>
        <begin position="818"/>
        <end position="851"/>
    </location>
</feature>
<dbReference type="PANTHER" id="PTHR13069:SF37">
    <property type="entry name" value="FIRE DANCER"/>
    <property type="match status" value="1"/>
</dbReference>
<dbReference type="InterPro" id="IPR029063">
    <property type="entry name" value="SAM-dependent_MTases_sf"/>
</dbReference>
<keyword evidence="2" id="KW-0808">Transferase</keyword>
<feature type="compositionally biased region" description="Basic and acidic residues" evidence="3">
    <location>
        <begin position="909"/>
        <end position="919"/>
    </location>
</feature>
<feature type="compositionally biased region" description="Low complexity" evidence="3">
    <location>
        <begin position="1356"/>
        <end position="1368"/>
    </location>
</feature>
<feature type="compositionally biased region" description="Basic and acidic residues" evidence="3">
    <location>
        <begin position="834"/>
        <end position="845"/>
    </location>
</feature>
<dbReference type="SUPFAM" id="SSF53335">
    <property type="entry name" value="S-adenosyl-L-methionine-dependent methyltransferases"/>
    <property type="match status" value="1"/>
</dbReference>
<feature type="region of interest" description="Disordered" evidence="3">
    <location>
        <begin position="1041"/>
        <end position="1134"/>
    </location>
</feature>
<protein>
    <recommendedName>
        <fullName evidence="4">Methyltransferase type 11 domain-containing protein</fullName>
    </recommendedName>
</protein>
<feature type="compositionally biased region" description="Basic and acidic residues" evidence="3">
    <location>
        <begin position="675"/>
        <end position="690"/>
    </location>
</feature>
<evidence type="ECO:0000256" key="3">
    <source>
        <dbReference type="SAM" id="MobiDB-lite"/>
    </source>
</evidence>
<dbReference type="EMBL" id="JBJJXI010000096">
    <property type="protein sequence ID" value="KAL3393834.1"/>
    <property type="molecule type" value="Genomic_DNA"/>
</dbReference>
<evidence type="ECO:0000313" key="6">
    <source>
        <dbReference type="Proteomes" id="UP001627154"/>
    </source>
</evidence>
<organism evidence="5 6">
    <name type="scientific">Trichogramma kaykai</name>
    <dbReference type="NCBI Taxonomy" id="54128"/>
    <lineage>
        <taxon>Eukaryota</taxon>
        <taxon>Metazoa</taxon>
        <taxon>Ecdysozoa</taxon>
        <taxon>Arthropoda</taxon>
        <taxon>Hexapoda</taxon>
        <taxon>Insecta</taxon>
        <taxon>Pterygota</taxon>
        <taxon>Neoptera</taxon>
        <taxon>Endopterygota</taxon>
        <taxon>Hymenoptera</taxon>
        <taxon>Apocrita</taxon>
        <taxon>Proctotrupomorpha</taxon>
        <taxon>Chalcidoidea</taxon>
        <taxon>Trichogrammatidae</taxon>
        <taxon>Trichogramma</taxon>
    </lineage>
</organism>
<feature type="region of interest" description="Disordered" evidence="3">
    <location>
        <begin position="623"/>
        <end position="701"/>
    </location>
</feature>
<feature type="compositionally biased region" description="Low complexity" evidence="3">
    <location>
        <begin position="490"/>
        <end position="514"/>
    </location>
</feature>
<feature type="region of interest" description="Disordered" evidence="3">
    <location>
        <begin position="895"/>
        <end position="1027"/>
    </location>
</feature>
<dbReference type="Proteomes" id="UP001627154">
    <property type="component" value="Unassembled WGS sequence"/>
</dbReference>
<reference evidence="5 6" key="1">
    <citation type="journal article" date="2024" name="bioRxiv">
        <title>A reference genome for Trichogramma kaykai: A tiny desert-dwelling parasitoid wasp with competing sex-ratio distorters.</title>
        <authorList>
            <person name="Culotta J."/>
            <person name="Lindsey A.R."/>
        </authorList>
    </citation>
    <scope>NUCLEOTIDE SEQUENCE [LARGE SCALE GENOMIC DNA]</scope>
    <source>
        <strain evidence="5 6">KSX58</strain>
    </source>
</reference>
<feature type="compositionally biased region" description="Low complexity" evidence="3">
    <location>
        <begin position="1073"/>
        <end position="1083"/>
    </location>
</feature>
<feature type="compositionally biased region" description="Low complexity" evidence="3">
    <location>
        <begin position="365"/>
        <end position="382"/>
    </location>
</feature>
<dbReference type="Pfam" id="PF08241">
    <property type="entry name" value="Methyltransf_11"/>
    <property type="match status" value="1"/>
</dbReference>
<feature type="compositionally biased region" description="Polar residues" evidence="3">
    <location>
        <begin position="1382"/>
        <end position="1399"/>
    </location>
</feature>
<sequence>MSDVAERNEQAARSLALEQAYVHEVYEQCAERTLHSRPRPRIQQFLEELEPGALVCDIGCGNGKYLKVNHNVFKVGGDRCRKLAEMARDQNRGLSAGTAAGQCELMTCDNLALPFRDESFDAVLSICVVHHLSSTERRVRALKELARVLRIGGRLIISVWAMEQKHRKFESQDVLVPWPKAYCLSSAGDSPIKPRGFVWDEHQRQRDRNGQSSLPGKREKRRGSKVAANKAYWIEPIFSPSPSTSSSLSSPNETCYSFFRRALQKLAGGRRNSRAWFLDNWQQNGAAANGNSTSSSSNSSHSGGSNGPNGYRGAYGDHALEHGHDEEDEEDVDDLPIELRRLEDPLGVSLGSGCRGSDKRDRLRQQSSDSSGMSAKSKSLSSLHVELQRGDDLVRSRSSLPLPTSGQASFDEQQPDQASKPKLVKQKQHLAFDDACLDDLPEDTAIDIRLSAADDEQKSTLRASSSSGICSLLSASLSELPKTILVSSCEAEPAEPAEQQKQQQQQQQRQQQPQLLNPLRNVCKQSSMNEEIMSFERLKERESVHRNIMKQASLNEELIYNAERRPTLEALRDSIYSASASRRFQLLKSGLTNRIRQSTTNIEKVSSAAIKNAFVGILQSWKSTESPTATPSTATTSSARAMNSGSAGTGPLGADPNRAASQPDTPLTRQPIDCPIERRLSREDGSDSSKDSSLQSDTSVDSEDSFASVIYVPKKSSSPPLGGEATMNASPLPSAASNLQFIAACSAAAASCSVSSSSAPPSPRLKDASQRLKMMNSACSPLLKQQFPATSKSLPPTSPPGLSPRMLSLANARPFFPGNESPLAAPASGGPRGLSERVADTKRSFDASLPRQQLYSRPEILPVRRMSSLGANMTSMAKVTSDKSNKSELTRVRMTINKENTADMPTEISIKRDTPDWKQSENVQPHRSKSSEEGGGASEGGAGEEISKAKINNDESSGETNDKSSNRSLTSCSEEEETLGSRKARLNQIKELLKQKPGFAARTRPAYPLVRRASTASGKASEAQANSKLLPRLLSLELFNPETDDLDSDSSGLSSPESCGSVVSVVSDKKKTASASSNSSTSADKPDYANSDKASQKSTSSADSDSLAQESREDSSSRPIDVLAKSDDRRPAKNDIDKAMENLLLQKNKVKLDTSGIGSRSGVGALDRHISPIESTWNEECSRQLEDLRDRLGENLIQDIDQFCRMSQLADAEHDGPLAKKQTRTTRTTKRADSDHDATSLSSGSDNQRDEGVQLSHQRSCGSETDSASFDEPPATTKLPSGSLRSIGAGSPPPHLGRKHRSIESSDIGDSIEYTMSSDNESIRRSGGTSSTASLATTSSSFNEIERAARAKLPTAAAQLDRGQQQQQPRLKTRQEPRKQQKQLSSASRRSATSNDGTLSGSSSQESLPSDQMTYHQYYHVFREGELDQLIDKYVENLHVISSYYDHASWCIVAEKVQVWTI</sequence>
<feature type="compositionally biased region" description="Low complexity" evidence="3">
    <location>
        <begin position="1400"/>
        <end position="1410"/>
    </location>
</feature>
<feature type="compositionally biased region" description="Polar residues" evidence="3">
    <location>
        <begin position="1255"/>
        <end position="1268"/>
    </location>
</feature>
<feature type="region of interest" description="Disordered" evidence="3">
    <location>
        <begin position="1356"/>
        <end position="1410"/>
    </location>
</feature>
<feature type="region of interest" description="Disordered" evidence="3">
    <location>
        <begin position="287"/>
        <end position="318"/>
    </location>
</feature>
<dbReference type="FunFam" id="3.40.50.150:FF:000195">
    <property type="entry name" value="Methyltransferase domain containing protein"/>
    <property type="match status" value="1"/>
</dbReference>
<keyword evidence="6" id="KW-1185">Reference proteome</keyword>
<keyword evidence="1" id="KW-0489">Methyltransferase</keyword>
<gene>
    <name evidence="5" type="ORF">TKK_012063</name>
</gene>
<dbReference type="GO" id="GO:0006400">
    <property type="term" value="P:tRNA modification"/>
    <property type="evidence" value="ECO:0007669"/>
    <property type="project" value="UniProtKB-ARBA"/>
</dbReference>
<evidence type="ECO:0000256" key="1">
    <source>
        <dbReference type="ARBA" id="ARBA00022603"/>
    </source>
</evidence>
<dbReference type="InterPro" id="IPR051422">
    <property type="entry name" value="AlkB_tRNA_MeTrf/Diox"/>
</dbReference>
<feature type="compositionally biased region" description="Basic and acidic residues" evidence="3">
    <location>
        <begin position="1124"/>
        <end position="1134"/>
    </location>
</feature>
<evidence type="ECO:0000256" key="2">
    <source>
        <dbReference type="ARBA" id="ARBA00022679"/>
    </source>
</evidence>
<dbReference type="Gene3D" id="3.40.50.150">
    <property type="entry name" value="Vaccinia Virus protein VP39"/>
    <property type="match status" value="2"/>
</dbReference>
<feature type="compositionally biased region" description="Low complexity" evidence="3">
    <location>
        <begin position="1091"/>
        <end position="1109"/>
    </location>
</feature>
<feature type="compositionally biased region" description="Low complexity" evidence="3">
    <location>
        <begin position="287"/>
        <end position="303"/>
    </location>
</feature>
<feature type="compositionally biased region" description="Low complexity" evidence="3">
    <location>
        <begin position="1326"/>
        <end position="1338"/>
    </location>
</feature>
<dbReference type="CDD" id="cd02440">
    <property type="entry name" value="AdoMet_MTases"/>
    <property type="match status" value="1"/>
</dbReference>
<feature type="compositionally biased region" description="Low complexity" evidence="3">
    <location>
        <begin position="1049"/>
        <end position="1066"/>
    </location>
</feature>
<dbReference type="GO" id="GO:0008175">
    <property type="term" value="F:tRNA methyltransferase activity"/>
    <property type="evidence" value="ECO:0007669"/>
    <property type="project" value="UniProtKB-ARBA"/>
</dbReference>
<proteinExistence type="predicted"/>
<dbReference type="GO" id="GO:0032259">
    <property type="term" value="P:methylation"/>
    <property type="evidence" value="ECO:0007669"/>
    <property type="project" value="UniProtKB-KW"/>
</dbReference>
<feature type="domain" description="Methyltransferase type 11" evidence="4">
    <location>
        <begin position="57"/>
        <end position="157"/>
    </location>
</feature>
<feature type="region of interest" description="Disordered" evidence="3">
    <location>
        <begin position="489"/>
        <end position="518"/>
    </location>
</feature>
<name>A0ABD2WM22_9HYME</name>
<feature type="compositionally biased region" description="Polar residues" evidence="3">
    <location>
        <begin position="396"/>
        <end position="417"/>
    </location>
</feature>
<feature type="compositionally biased region" description="Basic and acidic residues" evidence="3">
    <location>
        <begin position="386"/>
        <end position="395"/>
    </location>
</feature>
<feature type="region of interest" description="Disordered" evidence="3">
    <location>
        <begin position="346"/>
        <end position="425"/>
    </location>
</feature>
<feature type="compositionally biased region" description="Gly residues" evidence="3">
    <location>
        <begin position="933"/>
        <end position="943"/>
    </location>
</feature>
<dbReference type="PANTHER" id="PTHR13069">
    <property type="entry name" value="ALKYLATED DNA REPAIR PROTEIN ALKB HOMOLOG 8"/>
    <property type="match status" value="1"/>
</dbReference>
<evidence type="ECO:0000259" key="4">
    <source>
        <dbReference type="Pfam" id="PF08241"/>
    </source>
</evidence>
<feature type="region of interest" description="Disordered" evidence="3">
    <location>
        <begin position="195"/>
        <end position="225"/>
    </location>
</feature>
<feature type="compositionally biased region" description="Low complexity" evidence="3">
    <location>
        <begin position="623"/>
        <end position="639"/>
    </location>
</feature>
<dbReference type="InterPro" id="IPR013216">
    <property type="entry name" value="Methyltransf_11"/>
</dbReference>
<comment type="caution">
    <text evidence="5">The sequence shown here is derived from an EMBL/GenBank/DDBJ whole genome shotgun (WGS) entry which is preliminary data.</text>
</comment>
<accession>A0ABD2WM22</accession>
<feature type="compositionally biased region" description="Polar residues" evidence="3">
    <location>
        <begin position="659"/>
        <end position="668"/>
    </location>
</feature>
<feature type="compositionally biased region" description="Basic and acidic residues" evidence="3">
    <location>
        <begin position="198"/>
        <end position="209"/>
    </location>
</feature>